<sequence>MSVLLCLVSAVCYAGAAIVQERVATTSGGGACGPLRHASWWGAVGLTGVGAALHVLALAYGPLSLVQPLGALTIVFALPMAAVFVRRPVGAVGWRGALLATGGLAALLTLTGPPRTESLDRTARPVLAAAGLGAVVALTLAARWVYRPVLRGVVLASAAGVAFGLASVFTKAAAEDWTSHETGSLPLVLACVVFFASAGLLLSQSSYRGAGLAAPLAMLTVVNPAVAAAIGITVLGEGFRHGLLGGVLAAVAGAVAASGVITLTARDAERAPPEQASLPEPRGFAPDDLGPADRHISGASPLRLRRAASNAGRAGFATCDRRAAAHSSSSGD</sequence>
<feature type="chain" id="PRO_5045671870" description="Integral membrane protein" evidence="7">
    <location>
        <begin position="17"/>
        <end position="332"/>
    </location>
</feature>
<dbReference type="EMBL" id="BAAABW010000026">
    <property type="protein sequence ID" value="GAA0367762.1"/>
    <property type="molecule type" value="Genomic_DNA"/>
</dbReference>
<dbReference type="SUPFAM" id="SSF103481">
    <property type="entry name" value="Multidrug resistance efflux transporter EmrE"/>
    <property type="match status" value="1"/>
</dbReference>
<evidence type="ECO:0000313" key="8">
    <source>
        <dbReference type="EMBL" id="GAA0367762.1"/>
    </source>
</evidence>
<feature type="region of interest" description="Disordered" evidence="5">
    <location>
        <begin position="266"/>
        <end position="297"/>
    </location>
</feature>
<comment type="subcellular location">
    <subcellularLocation>
        <location evidence="1">Membrane</location>
        <topology evidence="1">Multi-pass membrane protein</topology>
    </subcellularLocation>
</comment>
<feature type="transmembrane region" description="Helical" evidence="6">
    <location>
        <begin position="125"/>
        <end position="146"/>
    </location>
</feature>
<feature type="transmembrane region" description="Helical" evidence="6">
    <location>
        <begin position="152"/>
        <end position="173"/>
    </location>
</feature>
<dbReference type="Pfam" id="PF05653">
    <property type="entry name" value="Mg_trans_NIPA"/>
    <property type="match status" value="1"/>
</dbReference>
<keyword evidence="2 6" id="KW-0812">Transmembrane</keyword>
<evidence type="ECO:0000256" key="2">
    <source>
        <dbReference type="ARBA" id="ARBA00022692"/>
    </source>
</evidence>
<evidence type="ECO:0000256" key="4">
    <source>
        <dbReference type="ARBA" id="ARBA00023136"/>
    </source>
</evidence>
<evidence type="ECO:0000256" key="1">
    <source>
        <dbReference type="ARBA" id="ARBA00004141"/>
    </source>
</evidence>
<accession>A0ABN0XM39</accession>
<feature type="transmembrane region" description="Helical" evidence="6">
    <location>
        <begin position="92"/>
        <end position="113"/>
    </location>
</feature>
<keyword evidence="7" id="KW-0732">Signal</keyword>
<dbReference type="InterPro" id="IPR008521">
    <property type="entry name" value="Mg_trans_NIPA"/>
</dbReference>
<feature type="transmembrane region" description="Helical" evidence="6">
    <location>
        <begin position="243"/>
        <end position="265"/>
    </location>
</feature>
<evidence type="ECO:0000313" key="9">
    <source>
        <dbReference type="Proteomes" id="UP001500063"/>
    </source>
</evidence>
<feature type="transmembrane region" description="Helical" evidence="6">
    <location>
        <begin position="185"/>
        <end position="204"/>
    </location>
</feature>
<keyword evidence="9" id="KW-1185">Reference proteome</keyword>
<evidence type="ECO:0000256" key="7">
    <source>
        <dbReference type="SAM" id="SignalP"/>
    </source>
</evidence>
<dbReference type="InterPro" id="IPR037185">
    <property type="entry name" value="EmrE-like"/>
</dbReference>
<dbReference type="PANTHER" id="PTHR40761">
    <property type="entry name" value="CONSERVED INTEGRAL MEMBRANE ALANINE VALINE AND LEUCINE RICH PROTEIN-RELATED"/>
    <property type="match status" value="1"/>
</dbReference>
<evidence type="ECO:0008006" key="10">
    <source>
        <dbReference type="Google" id="ProtNLM"/>
    </source>
</evidence>
<protein>
    <recommendedName>
        <fullName evidence="10">Integral membrane protein</fullName>
    </recommendedName>
</protein>
<reference evidence="8 9" key="1">
    <citation type="journal article" date="2019" name="Int. J. Syst. Evol. Microbiol.">
        <title>The Global Catalogue of Microorganisms (GCM) 10K type strain sequencing project: providing services to taxonomists for standard genome sequencing and annotation.</title>
        <authorList>
            <consortium name="The Broad Institute Genomics Platform"/>
            <consortium name="The Broad Institute Genome Sequencing Center for Infectious Disease"/>
            <person name="Wu L."/>
            <person name="Ma J."/>
        </authorList>
    </citation>
    <scope>NUCLEOTIDE SEQUENCE [LARGE SCALE GENOMIC DNA]</scope>
    <source>
        <strain evidence="8 9">JCM 4565</strain>
    </source>
</reference>
<organism evidence="8 9">
    <name type="scientific">Streptomyces blastmyceticus</name>
    <dbReference type="NCBI Taxonomy" id="68180"/>
    <lineage>
        <taxon>Bacteria</taxon>
        <taxon>Bacillati</taxon>
        <taxon>Actinomycetota</taxon>
        <taxon>Actinomycetes</taxon>
        <taxon>Kitasatosporales</taxon>
        <taxon>Streptomycetaceae</taxon>
        <taxon>Streptomyces</taxon>
    </lineage>
</organism>
<evidence type="ECO:0000256" key="5">
    <source>
        <dbReference type="SAM" id="MobiDB-lite"/>
    </source>
</evidence>
<dbReference type="Proteomes" id="UP001500063">
    <property type="component" value="Unassembled WGS sequence"/>
</dbReference>
<evidence type="ECO:0000256" key="6">
    <source>
        <dbReference type="SAM" id="Phobius"/>
    </source>
</evidence>
<dbReference type="NCBIfam" id="NF038012">
    <property type="entry name" value="DMT_1"/>
    <property type="match status" value="1"/>
</dbReference>
<evidence type="ECO:0000256" key="3">
    <source>
        <dbReference type="ARBA" id="ARBA00022989"/>
    </source>
</evidence>
<gene>
    <name evidence="8" type="ORF">GCM10010319_52090</name>
</gene>
<feature type="signal peptide" evidence="7">
    <location>
        <begin position="1"/>
        <end position="16"/>
    </location>
</feature>
<feature type="transmembrane region" description="Helical" evidence="6">
    <location>
        <begin position="68"/>
        <end position="86"/>
    </location>
</feature>
<feature type="transmembrane region" description="Helical" evidence="6">
    <location>
        <begin position="40"/>
        <end position="61"/>
    </location>
</feature>
<keyword evidence="3 6" id="KW-1133">Transmembrane helix</keyword>
<name>A0ABN0XM39_9ACTN</name>
<feature type="transmembrane region" description="Helical" evidence="6">
    <location>
        <begin position="216"/>
        <end position="236"/>
    </location>
</feature>
<proteinExistence type="predicted"/>
<comment type="caution">
    <text evidence="8">The sequence shown here is derived from an EMBL/GenBank/DDBJ whole genome shotgun (WGS) entry which is preliminary data.</text>
</comment>
<dbReference type="PANTHER" id="PTHR40761:SF1">
    <property type="entry name" value="CONSERVED INTEGRAL MEMBRANE ALANINE VALINE AND LEUCINE RICH PROTEIN-RELATED"/>
    <property type="match status" value="1"/>
</dbReference>
<keyword evidence="4 6" id="KW-0472">Membrane</keyword>